<dbReference type="PANTHER" id="PTHR35372:SF2">
    <property type="entry name" value="SF3 HELICASE DOMAIN-CONTAINING PROTEIN"/>
    <property type="match status" value="1"/>
</dbReference>
<sequence>MQPSKLRTFLEKHESDKGSGQETHQLRAICKMYNISNDDDLSHFYDLYADYVKNVGMLTITEKMTPVGSLRVDLDFVYEGKVEDHRHTQEQVVSFVKDYMNEVKKYHTMVDGSVFEVCVMEKPEPTYYPSKNESKSGIHIVVPMIKTIKGVENAVKNALLPRMETHFPGLGLKKGWRDVYDSAVLNHTTWWPLLRSGKPLEHGVQPLPYRFKYTVDWSSKDGATSIDDEEPRITADLIRKYSVRAHSSDASPLTEAGKLYDRVEEPPRISGGAAAVPARGRPAVRQGDPGSRGSSPTRVTVQTPLTEDQLRRFRDHVFNLAEFRYKSYQDWINTGQCLKNIHSDLEGTFLEFSAQDPGNYKERETIAKWTSFNFRNDGVRLSEKSLLHWSRLDNLEKYEEIEKRNIDYLVNEGVSTQTEHDVALVVFAMYRDMYKCARYSSASWFRFMTHIWKETDKGIDLQCRLSSDVARRFWDQAKVFMSQMEDIPECPVGKHEETTCDRCRAEKKLKSYTEMRMKLKTSRFKENVMRECRELFLDEEFVNKVDENKNLIAFNNGVYDTLKMEFRDGKPEDYISFSTKLDFDPEKPHDTHECWAELRKFIHDVLPDREVRTYFLAYLSTSLSGANEAQKFHILTGTGSNGKSMLMNLMTQAMGDYATKASVTMLTQGRGKTGAANPDLVRLKGRRFATMSEPDEGAAINTGYMKELASSERVVGRDLYAGSKQMVEFDMQTRFNFSCNDKPVINTQDGGTWRRLVVVDFPTKFVVNPMKDNEKPMDEAIQHKVVSVDWATCFLSYLVFLYKQGNGFRKLTPPGKVMAYTSDYKEDNDAIARFLREKVHESTTPPPAGDERASVTLGALQVAFNEWKRSNELMYKAGAGMPELRKRMDATYGKYPSGGWTSFHLGDA</sequence>
<feature type="region of interest" description="Disordered" evidence="4">
    <location>
        <begin position="256"/>
        <end position="305"/>
    </location>
</feature>
<feature type="compositionally biased region" description="Polar residues" evidence="4">
    <location>
        <begin position="292"/>
        <end position="305"/>
    </location>
</feature>
<keyword evidence="2" id="KW-0378">Hydrolase</keyword>
<dbReference type="InterPro" id="IPR027417">
    <property type="entry name" value="P-loop_NTPase"/>
</dbReference>
<keyword evidence="3" id="KW-0067">ATP-binding</keyword>
<feature type="region of interest" description="Disordered" evidence="4">
    <location>
        <begin position="1"/>
        <end position="21"/>
    </location>
</feature>
<dbReference type="PANTHER" id="PTHR35372">
    <property type="entry name" value="ATP BINDING PROTEIN-RELATED"/>
    <property type="match status" value="1"/>
</dbReference>
<feature type="domain" description="SF3 helicase" evidence="5">
    <location>
        <begin position="610"/>
        <end position="774"/>
    </location>
</feature>
<name>A0A6C0JJM3_9ZZZZ</name>
<feature type="compositionally biased region" description="Low complexity" evidence="4">
    <location>
        <begin position="271"/>
        <end position="285"/>
    </location>
</feature>
<dbReference type="InterPro" id="IPR014819">
    <property type="entry name" value="PriCT_2"/>
</dbReference>
<dbReference type="InterPro" id="IPR014818">
    <property type="entry name" value="Phage/plasmid_primase_P4_C"/>
</dbReference>
<dbReference type="AlphaFoldDB" id="A0A6C0JJM3"/>
<dbReference type="InterPro" id="IPR051620">
    <property type="entry name" value="ORF904-like_C"/>
</dbReference>
<reference evidence="6" key="1">
    <citation type="journal article" date="2020" name="Nature">
        <title>Giant virus diversity and host interactions through global metagenomics.</title>
        <authorList>
            <person name="Schulz F."/>
            <person name="Roux S."/>
            <person name="Paez-Espino D."/>
            <person name="Jungbluth S."/>
            <person name="Walsh D.A."/>
            <person name="Denef V.J."/>
            <person name="McMahon K.D."/>
            <person name="Konstantinidis K.T."/>
            <person name="Eloe-Fadrosh E.A."/>
            <person name="Kyrpides N.C."/>
            <person name="Woyke T."/>
        </authorList>
    </citation>
    <scope>NUCLEOTIDE SEQUENCE</scope>
    <source>
        <strain evidence="6">GVMAG-M-3300027708-51</strain>
    </source>
</reference>
<dbReference type="InterPro" id="IPR014015">
    <property type="entry name" value="Helicase_SF3_DNA-vir"/>
</dbReference>
<dbReference type="InterPro" id="IPR006500">
    <property type="entry name" value="Helicase_put_C_phage/plasmid"/>
</dbReference>
<organism evidence="6">
    <name type="scientific">viral metagenome</name>
    <dbReference type="NCBI Taxonomy" id="1070528"/>
    <lineage>
        <taxon>unclassified sequences</taxon>
        <taxon>metagenomes</taxon>
        <taxon>organismal metagenomes</taxon>
    </lineage>
</organism>
<keyword evidence="1" id="KW-0547">Nucleotide-binding</keyword>
<evidence type="ECO:0000256" key="4">
    <source>
        <dbReference type="SAM" id="MobiDB-lite"/>
    </source>
</evidence>
<dbReference type="InterPro" id="IPR056443">
    <property type="entry name" value="AEP_C962R"/>
</dbReference>
<dbReference type="GO" id="GO:0005524">
    <property type="term" value="F:ATP binding"/>
    <property type="evidence" value="ECO:0007669"/>
    <property type="project" value="UniProtKB-KW"/>
</dbReference>
<evidence type="ECO:0000256" key="3">
    <source>
        <dbReference type="ARBA" id="ARBA00022840"/>
    </source>
</evidence>
<dbReference type="GO" id="GO:0016817">
    <property type="term" value="F:hydrolase activity, acting on acid anhydrides"/>
    <property type="evidence" value="ECO:0007669"/>
    <property type="project" value="InterPro"/>
</dbReference>
<evidence type="ECO:0000313" key="6">
    <source>
        <dbReference type="EMBL" id="QHU04647.1"/>
    </source>
</evidence>
<protein>
    <recommendedName>
        <fullName evidence="5">SF3 helicase domain-containing protein</fullName>
    </recommendedName>
</protein>
<evidence type="ECO:0000256" key="2">
    <source>
        <dbReference type="ARBA" id="ARBA00022801"/>
    </source>
</evidence>
<dbReference type="Pfam" id="PF23162">
    <property type="entry name" value="AEP_C962R"/>
    <property type="match status" value="1"/>
</dbReference>
<feature type="compositionally biased region" description="Basic and acidic residues" evidence="4">
    <location>
        <begin position="8"/>
        <end position="19"/>
    </location>
</feature>
<proteinExistence type="predicted"/>
<dbReference type="NCBIfam" id="TIGR01613">
    <property type="entry name" value="primase_Cterm"/>
    <property type="match status" value="1"/>
</dbReference>
<dbReference type="EMBL" id="MN740402">
    <property type="protein sequence ID" value="QHU04647.1"/>
    <property type="molecule type" value="Genomic_DNA"/>
</dbReference>
<dbReference type="Pfam" id="PF08707">
    <property type="entry name" value="PriCT_2"/>
    <property type="match status" value="1"/>
</dbReference>
<dbReference type="Pfam" id="PF08706">
    <property type="entry name" value="D5_N"/>
    <property type="match status" value="1"/>
</dbReference>
<evidence type="ECO:0000256" key="1">
    <source>
        <dbReference type="ARBA" id="ARBA00022741"/>
    </source>
</evidence>
<evidence type="ECO:0000259" key="5">
    <source>
        <dbReference type="PROSITE" id="PS51206"/>
    </source>
</evidence>
<feature type="compositionally biased region" description="Basic and acidic residues" evidence="4">
    <location>
        <begin position="258"/>
        <end position="267"/>
    </location>
</feature>
<dbReference type="Gene3D" id="3.40.50.300">
    <property type="entry name" value="P-loop containing nucleotide triphosphate hydrolases"/>
    <property type="match status" value="1"/>
</dbReference>
<dbReference type="PROSITE" id="PS51206">
    <property type="entry name" value="SF3_HELICASE_1"/>
    <property type="match status" value="1"/>
</dbReference>
<accession>A0A6C0JJM3</accession>
<dbReference type="SMART" id="SM00885">
    <property type="entry name" value="D5_N"/>
    <property type="match status" value="1"/>
</dbReference>